<dbReference type="RefSeq" id="WP_370439578.1">
    <property type="nucleotide sequence ID" value="NZ_JBGFTU010000001.1"/>
</dbReference>
<evidence type="ECO:0000256" key="1">
    <source>
        <dbReference type="SAM" id="MobiDB-lite"/>
    </source>
</evidence>
<feature type="region of interest" description="Disordered" evidence="1">
    <location>
        <begin position="146"/>
        <end position="175"/>
    </location>
</feature>
<feature type="compositionally biased region" description="Basic and acidic residues" evidence="1">
    <location>
        <begin position="146"/>
        <end position="155"/>
    </location>
</feature>
<dbReference type="Proteomes" id="UP001565927">
    <property type="component" value="Unassembled WGS sequence"/>
</dbReference>
<feature type="compositionally biased region" description="Low complexity" evidence="1">
    <location>
        <begin position="27"/>
        <end position="51"/>
    </location>
</feature>
<keyword evidence="3" id="KW-1185">Reference proteome</keyword>
<feature type="compositionally biased region" description="Pro residues" evidence="1">
    <location>
        <begin position="52"/>
        <end position="65"/>
    </location>
</feature>
<sequence>MSFLAACTGGSDDDAGAPSGAGGSRGAAGSSTVAGAVLRQQADPAAVLPVTPAAPPAPQDTPAPEDPVASEAAVALSAHLLDSSPSVVLSGQDPAALESAAALAAEAGVPLLLPGPSTAAEVRRLGAGEVRAVGAEATTWARATFEGRDAPRVRTQEPSAPPPSPAPGTDDGTTTVLVTGAGWEAAAVATARALGARVLTVPSGDPRADPGAVDALHAAALRAGGSGASAHVVGVGAVFGPPAVFAGRAASASTGIHVPGGGQLPLAGRRAVALYGTPSTPSLGVLGEQSLPATLQRAKALAARYDGLGGLAAVPTLEIIVTVAAGSPGADGDYSTELDPDELEPWVDRAGREGVAVVLDLQSGRSDFLSQARRYERLLRYPHVGLALDPEWRLGPDQRPLQQIGSVEAGEVDAVGDWLAQLVRDHALPQKVFLLHQFRTSMIRDRETLDVGRDELVTVVHADGHGTPGNKQATYRALTTPGPAGLVWGWKNFLDEDQPTFTPQETAAVRPPPLFVSYQ</sequence>
<protein>
    <recommendedName>
        <fullName evidence="4">Lipoprotein</fullName>
    </recommendedName>
</protein>
<accession>A0ABV4GXK8</accession>
<evidence type="ECO:0000313" key="2">
    <source>
        <dbReference type="EMBL" id="MEZ0163327.1"/>
    </source>
</evidence>
<evidence type="ECO:0000313" key="3">
    <source>
        <dbReference type="Proteomes" id="UP001565927"/>
    </source>
</evidence>
<dbReference type="EMBL" id="JBGFTU010000001">
    <property type="protein sequence ID" value="MEZ0163327.1"/>
    <property type="molecule type" value="Genomic_DNA"/>
</dbReference>
<proteinExistence type="predicted"/>
<name>A0ABV4GXK8_9ACTN</name>
<comment type="caution">
    <text evidence="2">The sequence shown here is derived from an EMBL/GenBank/DDBJ whole genome shotgun (WGS) entry which is preliminary data.</text>
</comment>
<organism evidence="2 3">
    <name type="scientific">Kineococcus halophytocola</name>
    <dbReference type="NCBI Taxonomy" id="3234027"/>
    <lineage>
        <taxon>Bacteria</taxon>
        <taxon>Bacillati</taxon>
        <taxon>Actinomycetota</taxon>
        <taxon>Actinomycetes</taxon>
        <taxon>Kineosporiales</taxon>
        <taxon>Kineosporiaceae</taxon>
        <taxon>Kineococcus</taxon>
    </lineage>
</organism>
<feature type="region of interest" description="Disordered" evidence="1">
    <location>
        <begin position="1"/>
        <end position="69"/>
    </location>
</feature>
<gene>
    <name evidence="2" type="ORF">AB2L27_00960</name>
</gene>
<reference evidence="2 3" key="1">
    <citation type="submission" date="2024-07" db="EMBL/GenBank/DDBJ databases">
        <authorList>
            <person name="Thanompreechachai J."/>
            <person name="Duangmal K."/>
        </authorList>
    </citation>
    <scope>NUCLEOTIDE SEQUENCE [LARGE SCALE GENOMIC DNA]</scope>
    <source>
        <strain evidence="2 3">LSe6-4</strain>
    </source>
</reference>
<evidence type="ECO:0008006" key="4">
    <source>
        <dbReference type="Google" id="ProtNLM"/>
    </source>
</evidence>